<feature type="compositionally biased region" description="Polar residues" evidence="6">
    <location>
        <begin position="285"/>
        <end position="300"/>
    </location>
</feature>
<protein>
    <submittedName>
        <fullName evidence="10">Methyl-accepting chemotaxis sensory transducer</fullName>
    </submittedName>
</protein>
<dbReference type="PROSITE" id="PS50111">
    <property type="entry name" value="CHEMOTAXIS_TRANSDUC_2"/>
    <property type="match status" value="1"/>
</dbReference>
<dbReference type="PANTHER" id="PTHR32089">
    <property type="entry name" value="METHYL-ACCEPTING CHEMOTAXIS PROTEIN MCPB"/>
    <property type="match status" value="1"/>
</dbReference>
<dbReference type="PANTHER" id="PTHR32089:SF65">
    <property type="entry name" value="CHEMOTAXIS SIGNAL TRANSDUCTION SYSTEM METHYL ACCEPTING SENSORY TRANSDUCER"/>
    <property type="match status" value="1"/>
</dbReference>
<feature type="domain" description="HAMP" evidence="9">
    <location>
        <begin position="182"/>
        <end position="225"/>
    </location>
</feature>
<dbReference type="STRING" id="584787.GCA_001247655_03909"/>
<dbReference type="SUPFAM" id="SSF58104">
    <property type="entry name" value="Methyl-accepting chemotaxis protein (MCP) signaling domain"/>
    <property type="match status" value="1"/>
</dbReference>
<dbReference type="AlphaFoldDB" id="A0A3N1P917"/>
<proteinExistence type="inferred from homology"/>
<keyword evidence="3 5" id="KW-0807">Transducer</keyword>
<evidence type="ECO:0000256" key="5">
    <source>
        <dbReference type="PROSITE-ProRule" id="PRU00284"/>
    </source>
</evidence>
<dbReference type="GO" id="GO:0004888">
    <property type="term" value="F:transmembrane signaling receptor activity"/>
    <property type="evidence" value="ECO:0007669"/>
    <property type="project" value="InterPro"/>
</dbReference>
<name>A0A3N1P917_9GAMM</name>
<keyword evidence="2" id="KW-0145">Chemotaxis</keyword>
<keyword evidence="11" id="KW-1185">Reference proteome</keyword>
<accession>A0A3N1P917</accession>
<keyword evidence="7" id="KW-1133">Transmembrane helix</keyword>
<evidence type="ECO:0000259" key="8">
    <source>
        <dbReference type="PROSITE" id="PS50111"/>
    </source>
</evidence>
<organism evidence="10 11">
    <name type="scientific">Gallaecimonas pentaromativorans</name>
    <dbReference type="NCBI Taxonomy" id="584787"/>
    <lineage>
        <taxon>Bacteria</taxon>
        <taxon>Pseudomonadati</taxon>
        <taxon>Pseudomonadota</taxon>
        <taxon>Gammaproteobacteria</taxon>
        <taxon>Enterobacterales</taxon>
        <taxon>Gallaecimonadaceae</taxon>
        <taxon>Gallaecimonas</taxon>
    </lineage>
</organism>
<dbReference type="InterPro" id="IPR004090">
    <property type="entry name" value="Chemotax_Me-accpt_rcpt"/>
</dbReference>
<evidence type="ECO:0000256" key="2">
    <source>
        <dbReference type="ARBA" id="ARBA00022500"/>
    </source>
</evidence>
<dbReference type="GO" id="GO:0006935">
    <property type="term" value="P:chemotaxis"/>
    <property type="evidence" value="ECO:0007669"/>
    <property type="project" value="UniProtKB-KW"/>
</dbReference>
<feature type="transmembrane region" description="Helical" evidence="7">
    <location>
        <begin position="21"/>
        <end position="41"/>
    </location>
</feature>
<evidence type="ECO:0000256" key="3">
    <source>
        <dbReference type="ARBA" id="ARBA00023224"/>
    </source>
</evidence>
<evidence type="ECO:0000256" key="6">
    <source>
        <dbReference type="SAM" id="MobiDB-lite"/>
    </source>
</evidence>
<dbReference type="FunFam" id="1.10.287.950:FF:000001">
    <property type="entry name" value="Methyl-accepting chemotaxis sensory transducer"/>
    <property type="match status" value="1"/>
</dbReference>
<keyword evidence="7" id="KW-0812">Transmembrane</keyword>
<feature type="domain" description="Methyl-accepting transducer" evidence="8">
    <location>
        <begin position="230"/>
        <end position="466"/>
    </location>
</feature>
<dbReference type="SMART" id="SM00283">
    <property type="entry name" value="MA"/>
    <property type="match status" value="1"/>
</dbReference>
<reference evidence="10 11" key="1">
    <citation type="submission" date="2018-11" db="EMBL/GenBank/DDBJ databases">
        <title>Genomic Encyclopedia of Type Strains, Phase IV (KMG-IV): sequencing the most valuable type-strain genomes for metagenomic binning, comparative biology and taxonomic classification.</title>
        <authorList>
            <person name="Goeker M."/>
        </authorList>
    </citation>
    <scope>NUCLEOTIDE SEQUENCE [LARGE SCALE GENOMIC DNA]</scope>
    <source>
        <strain evidence="10 11">DSM 21945</strain>
    </source>
</reference>
<dbReference type="GO" id="GO:0005886">
    <property type="term" value="C:plasma membrane"/>
    <property type="evidence" value="ECO:0007669"/>
    <property type="project" value="UniProtKB-ARBA"/>
</dbReference>
<comment type="caution">
    <text evidence="10">The sequence shown here is derived from an EMBL/GenBank/DDBJ whole genome shotgun (WGS) entry which is preliminary data.</text>
</comment>
<evidence type="ECO:0000256" key="1">
    <source>
        <dbReference type="ARBA" id="ARBA00004370"/>
    </source>
</evidence>
<keyword evidence="7" id="KW-0472">Membrane</keyword>
<dbReference type="Proteomes" id="UP000268033">
    <property type="component" value="Unassembled WGS sequence"/>
</dbReference>
<dbReference type="InterPro" id="IPR003660">
    <property type="entry name" value="HAMP_dom"/>
</dbReference>
<dbReference type="EMBL" id="RJUL01000006">
    <property type="protein sequence ID" value="ROQ25045.1"/>
    <property type="molecule type" value="Genomic_DNA"/>
</dbReference>
<evidence type="ECO:0000259" key="9">
    <source>
        <dbReference type="PROSITE" id="PS50885"/>
    </source>
</evidence>
<gene>
    <name evidence="10" type="ORF">EDC28_106295</name>
</gene>
<evidence type="ECO:0000256" key="4">
    <source>
        <dbReference type="ARBA" id="ARBA00029447"/>
    </source>
</evidence>
<sequence>MREVKFRWVDKYLVHLKLQEKLFLLFGLPMLMMVILAAIGISRDFTAFENEQRHQARSEVAVLARVLTSLDQQQAIKAVKDAGSNLALFDGSGRPFGGFSGAMAGELDRLEGKTRIEQGQVLAAASVPGKNWQLAMAQPLQKAAFWDTSKDYFILMAIALVVLAFITYYVSTFIGGALFSQVQALTKVAEGDLTFRLNFLPVRDEFSALAIAIDKLAERQHRLVKLVKESSDALAGSADLFGTEAANTDRLAQSQRQSLDSLATAMEEMSATVKEVARHAEDASGETQRASNESQKGTHNIQQTIGAIEALSREIFDASSAVAKVNDNASHIDEVVTTIKAISEQTNLLALNAAIEAARAGEQGRGFAVVADEVRTLAARTQQATVEIQKMIESLQSGTGEAIRIMDKTVQQAEHSGTLIAQAGQDLSTINRHSEQVFSMMAQIAASAEEQSAVAEDIAHNISSVRQQSLEVEKAAKDNADGTRELNRLSGSLADILKGLKI</sequence>
<dbReference type="GO" id="GO:0007165">
    <property type="term" value="P:signal transduction"/>
    <property type="evidence" value="ECO:0007669"/>
    <property type="project" value="UniProtKB-KW"/>
</dbReference>
<evidence type="ECO:0000313" key="10">
    <source>
        <dbReference type="EMBL" id="ROQ25045.1"/>
    </source>
</evidence>
<dbReference type="PROSITE" id="PS50885">
    <property type="entry name" value="HAMP"/>
    <property type="match status" value="1"/>
</dbReference>
<dbReference type="InterPro" id="IPR004089">
    <property type="entry name" value="MCPsignal_dom"/>
</dbReference>
<dbReference type="CDD" id="cd11386">
    <property type="entry name" value="MCP_signal"/>
    <property type="match status" value="1"/>
</dbReference>
<dbReference type="Pfam" id="PF00015">
    <property type="entry name" value="MCPsignal"/>
    <property type="match status" value="1"/>
</dbReference>
<dbReference type="PRINTS" id="PR00260">
    <property type="entry name" value="CHEMTRNSDUCR"/>
</dbReference>
<feature type="transmembrane region" description="Helical" evidence="7">
    <location>
        <begin position="152"/>
        <end position="179"/>
    </location>
</feature>
<evidence type="ECO:0000313" key="11">
    <source>
        <dbReference type="Proteomes" id="UP000268033"/>
    </source>
</evidence>
<feature type="region of interest" description="Disordered" evidence="6">
    <location>
        <begin position="275"/>
        <end position="300"/>
    </location>
</feature>
<dbReference type="Gene3D" id="1.10.287.950">
    <property type="entry name" value="Methyl-accepting chemotaxis protein"/>
    <property type="match status" value="1"/>
</dbReference>
<dbReference type="RefSeq" id="WP_123421885.1">
    <property type="nucleotide sequence ID" value="NZ_RJUL01000006.1"/>
</dbReference>
<comment type="similarity">
    <text evidence="4">Belongs to the methyl-accepting chemotaxis (MCP) protein family.</text>
</comment>
<comment type="subcellular location">
    <subcellularLocation>
        <location evidence="1">Membrane</location>
    </subcellularLocation>
</comment>
<evidence type="ECO:0000256" key="7">
    <source>
        <dbReference type="SAM" id="Phobius"/>
    </source>
</evidence>